<dbReference type="InterPro" id="IPR051013">
    <property type="entry name" value="MBL_superfamily_lactonases"/>
</dbReference>
<evidence type="ECO:0000256" key="4">
    <source>
        <dbReference type="ARBA" id="ARBA00022801"/>
    </source>
</evidence>
<evidence type="ECO:0000313" key="7">
    <source>
        <dbReference type="EMBL" id="OXC73123.1"/>
    </source>
</evidence>
<dbReference type="CDD" id="cd07729">
    <property type="entry name" value="AHL_lactonase_MBL-fold"/>
    <property type="match status" value="1"/>
</dbReference>
<dbReference type="Gene3D" id="3.60.15.10">
    <property type="entry name" value="Ribonuclease Z/Hydroxyacylglutathione hydrolase-like"/>
    <property type="match status" value="1"/>
</dbReference>
<keyword evidence="4" id="KW-0378">Hydrolase</keyword>
<dbReference type="InterPro" id="IPR001279">
    <property type="entry name" value="Metallo-B-lactamas"/>
</dbReference>
<name>A0A226WPV8_CABSO</name>
<evidence type="ECO:0000256" key="1">
    <source>
        <dbReference type="ARBA" id="ARBA00001947"/>
    </source>
</evidence>
<dbReference type="GO" id="GO:0016787">
    <property type="term" value="F:hydrolase activity"/>
    <property type="evidence" value="ECO:0007669"/>
    <property type="project" value="UniProtKB-KW"/>
</dbReference>
<dbReference type="InterPro" id="IPR036866">
    <property type="entry name" value="RibonucZ/Hydroxyglut_hydro"/>
</dbReference>
<dbReference type="PANTHER" id="PTHR42978:SF7">
    <property type="entry name" value="METALLO-HYDROLASE RV2300C-RELATED"/>
    <property type="match status" value="1"/>
</dbReference>
<dbReference type="AlphaFoldDB" id="A0A226WPV8"/>
<dbReference type="Proteomes" id="UP000214720">
    <property type="component" value="Unassembled WGS sequence"/>
</dbReference>
<gene>
    <name evidence="7" type="ORF">BSU04_37920</name>
</gene>
<evidence type="ECO:0000256" key="3">
    <source>
        <dbReference type="ARBA" id="ARBA00022723"/>
    </source>
</evidence>
<protein>
    <submittedName>
        <fullName evidence="7">Beta-lactamase-like protein</fullName>
    </submittedName>
</protein>
<dbReference type="SUPFAM" id="SSF56281">
    <property type="entry name" value="Metallo-hydrolase/oxidoreductase"/>
    <property type="match status" value="1"/>
</dbReference>
<organism evidence="7 8">
    <name type="scientific">Caballeronia sordidicola</name>
    <name type="common">Burkholderia sordidicola</name>
    <dbReference type="NCBI Taxonomy" id="196367"/>
    <lineage>
        <taxon>Bacteria</taxon>
        <taxon>Pseudomonadati</taxon>
        <taxon>Pseudomonadota</taxon>
        <taxon>Betaproteobacteria</taxon>
        <taxon>Burkholderiales</taxon>
        <taxon>Burkholderiaceae</taxon>
        <taxon>Caballeronia</taxon>
    </lineage>
</organism>
<evidence type="ECO:0000256" key="5">
    <source>
        <dbReference type="ARBA" id="ARBA00022833"/>
    </source>
</evidence>
<dbReference type="eggNOG" id="COG0491">
    <property type="taxonomic scope" value="Bacteria"/>
</dbReference>
<comment type="similarity">
    <text evidence="2">Belongs to the metallo-beta-lactamase superfamily.</text>
</comment>
<comment type="cofactor">
    <cofactor evidence="1">
        <name>Zn(2+)</name>
        <dbReference type="ChEBI" id="CHEBI:29105"/>
    </cofactor>
</comment>
<dbReference type="EMBL" id="MTHB01000256">
    <property type="protein sequence ID" value="OXC73123.1"/>
    <property type="molecule type" value="Genomic_DNA"/>
</dbReference>
<evidence type="ECO:0000259" key="6">
    <source>
        <dbReference type="SMART" id="SM00849"/>
    </source>
</evidence>
<accession>A0A226WPV8</accession>
<dbReference type="GO" id="GO:0046872">
    <property type="term" value="F:metal ion binding"/>
    <property type="evidence" value="ECO:0007669"/>
    <property type="project" value="UniProtKB-KW"/>
</dbReference>
<dbReference type="PANTHER" id="PTHR42978">
    <property type="entry name" value="QUORUM-QUENCHING LACTONASE YTNP-RELATED-RELATED"/>
    <property type="match status" value="1"/>
</dbReference>
<evidence type="ECO:0000313" key="8">
    <source>
        <dbReference type="Proteomes" id="UP000214720"/>
    </source>
</evidence>
<comment type="caution">
    <text evidence="7">The sequence shown here is derived from an EMBL/GenBank/DDBJ whole genome shotgun (WGS) entry which is preliminary data.</text>
</comment>
<reference evidence="8" key="1">
    <citation type="submission" date="2017-01" db="EMBL/GenBank/DDBJ databases">
        <title>Genome Analysis of Deinococcus marmoris KOPRI26562.</title>
        <authorList>
            <person name="Kim J.H."/>
            <person name="Oh H.-M."/>
        </authorList>
    </citation>
    <scope>NUCLEOTIDE SEQUENCE [LARGE SCALE GENOMIC DNA]</scope>
    <source>
        <strain evidence="8">PAMC 26633</strain>
    </source>
</reference>
<sequence length="274" mass="29992">MPWRAQLLQPLTVEIIVAVSKLKVVAMPTGWLTVDRSSQIYGRYYGQQIKVPVWSTAIVGGDKKIVVDTGIHDPGWVSSFVCPCEQAPEERLERALKEYVGWNADDVDIVINTHLHYDHSGGNTLFKNARFVVQASEWEYAGRPLPTQSAFYQEFLIGREPLAYFRWQFVHGVADIAPGVRVVPTPGHTPGHQSVAVDTADGVVLIAGDCASCMENIVDLVPVGIVHETAAELASLRRIRQIADFVIPGHDPNVVAGSAGIQLPASARLKHVES</sequence>
<feature type="domain" description="Metallo-beta-lactamase" evidence="6">
    <location>
        <begin position="52"/>
        <end position="250"/>
    </location>
</feature>
<dbReference type="SMART" id="SM00849">
    <property type="entry name" value="Lactamase_B"/>
    <property type="match status" value="1"/>
</dbReference>
<evidence type="ECO:0000256" key="2">
    <source>
        <dbReference type="ARBA" id="ARBA00007749"/>
    </source>
</evidence>
<dbReference type="Pfam" id="PF00753">
    <property type="entry name" value="Lactamase_B"/>
    <property type="match status" value="1"/>
</dbReference>
<keyword evidence="3" id="KW-0479">Metal-binding</keyword>
<keyword evidence="5" id="KW-0862">Zinc</keyword>
<proteinExistence type="inferred from homology"/>